<evidence type="ECO:0000313" key="2">
    <source>
        <dbReference type="EMBL" id="PVU89112.1"/>
    </source>
</evidence>
<evidence type="ECO:0000313" key="3">
    <source>
        <dbReference type="Proteomes" id="UP000245383"/>
    </source>
</evidence>
<evidence type="ECO:0000256" key="1">
    <source>
        <dbReference type="SAM" id="MobiDB-lite"/>
    </source>
</evidence>
<organism evidence="2 3">
    <name type="scientific">Smittium simulii</name>
    <dbReference type="NCBI Taxonomy" id="133385"/>
    <lineage>
        <taxon>Eukaryota</taxon>
        <taxon>Fungi</taxon>
        <taxon>Fungi incertae sedis</taxon>
        <taxon>Zoopagomycota</taxon>
        <taxon>Kickxellomycotina</taxon>
        <taxon>Harpellomycetes</taxon>
        <taxon>Harpellales</taxon>
        <taxon>Legeriomycetaceae</taxon>
        <taxon>Smittium</taxon>
    </lineage>
</organism>
<dbReference type="OrthoDB" id="10616558at2759"/>
<proteinExistence type="predicted"/>
<dbReference type="EMBL" id="MBFR01000339">
    <property type="protein sequence ID" value="PVU89112.1"/>
    <property type="molecule type" value="Genomic_DNA"/>
</dbReference>
<dbReference type="Proteomes" id="UP000245383">
    <property type="component" value="Unassembled WGS sequence"/>
</dbReference>
<name>A0A2T9Y9W3_9FUNG</name>
<reference evidence="2 3" key="1">
    <citation type="journal article" date="2018" name="MBio">
        <title>Comparative Genomics Reveals the Core Gene Toolbox for the Fungus-Insect Symbiosis.</title>
        <authorList>
            <person name="Wang Y."/>
            <person name="Stata M."/>
            <person name="Wang W."/>
            <person name="Stajich J.E."/>
            <person name="White M.M."/>
            <person name="Moncalvo J.M."/>
        </authorList>
    </citation>
    <scope>NUCLEOTIDE SEQUENCE [LARGE SCALE GENOMIC DNA]</scope>
    <source>
        <strain evidence="2 3">SWE-8-4</strain>
    </source>
</reference>
<feature type="compositionally biased region" description="Low complexity" evidence="1">
    <location>
        <begin position="1"/>
        <end position="21"/>
    </location>
</feature>
<sequence length="520" mass="59326">MSIIKQSQSSSYKKNSYQPSNQQNDFLNNSDDILKYFVNISEEPSEQKNSNFGKVFSAENQDPKTEHRVISTLLNAFENLLSHQIVYQNNHMLAKLVYHDRTLFSKVSNIRNGSNILIQVDKLTGNFSSKYGSSFYKPHCEFNYFKLFQTAHDVYKSNASSDKPLYLLSKSYEQLLSQSKDITLSSQSKSTNTHNSINQTATHFLMPKNHKPPGLRFSSEEALFLCQKGSIKLDLPRLLSINDNKTDDSILPSFTNHLLKSDWSMLLIFLALDSINISKYQVFSTFHRLGYVTVNSEVHGLIAESTEKMDFYTKNSFDKILYFVKFSASNFLNKSLLTFKLVTKTLGRILLPVKDTICKSATIANNIITSISIYIANKYYAKFRKNAFNSTGHFYIFLQKFSPIMNIQPFNSVSSIFDHNPLGLSLYNLYKPSKAFSKKDLASRMADWRLACYPTISSTNLNFNFKNFYCELKEIACNYGIISKFGKSDKLSKKIIIGLSEPGIVSLLQLEVFDSGNNFC</sequence>
<gene>
    <name evidence="2" type="ORF">BB561_005544</name>
</gene>
<comment type="caution">
    <text evidence="2">The sequence shown here is derived from an EMBL/GenBank/DDBJ whole genome shotgun (WGS) entry which is preliminary data.</text>
</comment>
<accession>A0A2T9Y9W3</accession>
<dbReference type="AlphaFoldDB" id="A0A2T9Y9W3"/>
<keyword evidence="3" id="KW-1185">Reference proteome</keyword>
<protein>
    <submittedName>
        <fullName evidence="2">Uncharacterized protein</fullName>
    </submittedName>
</protein>
<feature type="region of interest" description="Disordered" evidence="1">
    <location>
        <begin position="1"/>
        <end position="24"/>
    </location>
</feature>